<dbReference type="Proteomes" id="UP000250043">
    <property type="component" value="Unassembled WGS sequence"/>
</dbReference>
<evidence type="ECO:0000313" key="4">
    <source>
        <dbReference type="Proteomes" id="UP000250043"/>
    </source>
</evidence>
<evidence type="ECO:0000313" key="3">
    <source>
        <dbReference type="EMBL" id="OCH93405.1"/>
    </source>
</evidence>
<feature type="region of interest" description="Disordered" evidence="1">
    <location>
        <begin position="40"/>
        <end position="65"/>
    </location>
</feature>
<dbReference type="Gene3D" id="3.30.530.20">
    <property type="match status" value="1"/>
</dbReference>
<reference evidence="3 4" key="1">
    <citation type="submission" date="2016-07" db="EMBL/GenBank/DDBJ databases">
        <title>Draft genome of the white-rot fungus Obba rivulosa 3A-2.</title>
        <authorList>
            <consortium name="DOE Joint Genome Institute"/>
            <person name="Miettinen O."/>
            <person name="Riley R."/>
            <person name="Acob R."/>
            <person name="Barry K."/>
            <person name="Cullen D."/>
            <person name="De Vries R."/>
            <person name="Hainaut M."/>
            <person name="Hatakka A."/>
            <person name="Henrissat B."/>
            <person name="Hilden K."/>
            <person name="Kuo R."/>
            <person name="Labutti K."/>
            <person name="Lipzen A."/>
            <person name="Makela M.R."/>
            <person name="Sandor L."/>
            <person name="Spatafora J.W."/>
            <person name="Grigoriev I.V."/>
            <person name="Hibbett D.S."/>
        </authorList>
    </citation>
    <scope>NUCLEOTIDE SEQUENCE [LARGE SCALE GENOMIC DNA]</scope>
    <source>
        <strain evidence="3 4">3A-2</strain>
    </source>
</reference>
<dbReference type="SUPFAM" id="SSF55961">
    <property type="entry name" value="Bet v1-like"/>
    <property type="match status" value="1"/>
</dbReference>
<protein>
    <recommendedName>
        <fullName evidence="2">DUF3074 domain-containing protein</fullName>
    </recommendedName>
</protein>
<evidence type="ECO:0000256" key="1">
    <source>
        <dbReference type="SAM" id="MobiDB-lite"/>
    </source>
</evidence>
<evidence type="ECO:0000259" key="2">
    <source>
        <dbReference type="Pfam" id="PF11274"/>
    </source>
</evidence>
<feature type="domain" description="DUF3074" evidence="2">
    <location>
        <begin position="66"/>
        <end position="228"/>
    </location>
</feature>
<feature type="compositionally biased region" description="Gly residues" evidence="1">
    <location>
        <begin position="274"/>
        <end position="291"/>
    </location>
</feature>
<accession>A0A8E2DPK4</accession>
<sequence>MTSTGGDFYLSITPVKSSEIPPEETIIKLGHELIESTTSWKQGKSFQKNTVKTSSRPKGPSDGAPWHCRVSEHTAEDATFDEFWSKLGHNKAENEMQYIPEIKKVKLVKQLSPTSSIWTLYYTFPPPVSPRIFTVVQVTHLEETSPKTGIIVSIPVDLSDDAELAKLEEKGVRGRYVSVERLKELDNGKVEWRMATSSTPGGSIPKFIAEGSMDSTISKDVTHFLHWLHATKAKSETAPAPAPNDAAAPHSVATAEHHPGTDELDPNFLAEEPGPGGGATGVGGAGGVRAL</sequence>
<keyword evidence="4" id="KW-1185">Reference proteome</keyword>
<gene>
    <name evidence="3" type="ORF">OBBRIDRAFT_790279</name>
</gene>
<dbReference type="InterPro" id="IPR023393">
    <property type="entry name" value="START-like_dom_sf"/>
</dbReference>
<dbReference type="Pfam" id="PF11274">
    <property type="entry name" value="DUF3074"/>
    <property type="match status" value="1"/>
</dbReference>
<dbReference type="EMBL" id="KV722355">
    <property type="protein sequence ID" value="OCH93405.1"/>
    <property type="molecule type" value="Genomic_DNA"/>
</dbReference>
<dbReference type="OrthoDB" id="6423603at2759"/>
<dbReference type="PANTHER" id="PTHR40370">
    <property type="entry name" value="EXPRESSED PROTEIN"/>
    <property type="match status" value="1"/>
</dbReference>
<dbReference type="PANTHER" id="PTHR40370:SF1">
    <property type="entry name" value="DUF3074 DOMAIN-CONTAINING PROTEIN"/>
    <property type="match status" value="1"/>
</dbReference>
<dbReference type="InterPro" id="IPR024500">
    <property type="entry name" value="DUF3074"/>
</dbReference>
<feature type="region of interest" description="Disordered" evidence="1">
    <location>
        <begin position="235"/>
        <end position="291"/>
    </location>
</feature>
<name>A0A8E2DPK4_9APHY</name>
<feature type="compositionally biased region" description="Polar residues" evidence="1">
    <location>
        <begin position="40"/>
        <end position="56"/>
    </location>
</feature>
<dbReference type="AlphaFoldDB" id="A0A8E2DPK4"/>
<organism evidence="3 4">
    <name type="scientific">Obba rivulosa</name>
    <dbReference type="NCBI Taxonomy" id="1052685"/>
    <lineage>
        <taxon>Eukaryota</taxon>
        <taxon>Fungi</taxon>
        <taxon>Dikarya</taxon>
        <taxon>Basidiomycota</taxon>
        <taxon>Agaricomycotina</taxon>
        <taxon>Agaricomycetes</taxon>
        <taxon>Polyporales</taxon>
        <taxon>Gelatoporiaceae</taxon>
        <taxon>Obba</taxon>
    </lineage>
</organism>
<proteinExistence type="predicted"/>